<gene>
    <name evidence="1" type="ORF">CLUMA_CG005882</name>
</gene>
<accession>A0A1J1HW40</accession>
<dbReference type="AlphaFoldDB" id="A0A1J1HW40"/>
<sequence length="73" mass="8862">MKIDVNETCTNEYLMKEEIHVKLLREYSEMREVRVMRLIAGNEDVIAIDILHRRIYHCQLDLTIHNMIFHLNH</sequence>
<evidence type="ECO:0000313" key="1">
    <source>
        <dbReference type="EMBL" id="CRK92303.1"/>
    </source>
</evidence>
<reference evidence="1 2" key="1">
    <citation type="submission" date="2015-04" db="EMBL/GenBank/DDBJ databases">
        <authorList>
            <person name="Syromyatnikov M.Y."/>
            <person name="Popov V.N."/>
        </authorList>
    </citation>
    <scope>NUCLEOTIDE SEQUENCE [LARGE SCALE GENOMIC DNA]</scope>
</reference>
<organism evidence="1 2">
    <name type="scientific">Clunio marinus</name>
    <dbReference type="NCBI Taxonomy" id="568069"/>
    <lineage>
        <taxon>Eukaryota</taxon>
        <taxon>Metazoa</taxon>
        <taxon>Ecdysozoa</taxon>
        <taxon>Arthropoda</taxon>
        <taxon>Hexapoda</taxon>
        <taxon>Insecta</taxon>
        <taxon>Pterygota</taxon>
        <taxon>Neoptera</taxon>
        <taxon>Endopterygota</taxon>
        <taxon>Diptera</taxon>
        <taxon>Nematocera</taxon>
        <taxon>Chironomoidea</taxon>
        <taxon>Chironomidae</taxon>
        <taxon>Clunio</taxon>
    </lineage>
</organism>
<proteinExistence type="predicted"/>
<evidence type="ECO:0000313" key="2">
    <source>
        <dbReference type="Proteomes" id="UP000183832"/>
    </source>
</evidence>
<dbReference type="EMBL" id="CVRI01000025">
    <property type="protein sequence ID" value="CRK92303.1"/>
    <property type="molecule type" value="Genomic_DNA"/>
</dbReference>
<dbReference type="Proteomes" id="UP000183832">
    <property type="component" value="Unassembled WGS sequence"/>
</dbReference>
<name>A0A1J1HW40_9DIPT</name>
<protein>
    <submittedName>
        <fullName evidence="1">CLUMA_CG005882, isoform A</fullName>
    </submittedName>
</protein>
<keyword evidence="2" id="KW-1185">Reference proteome</keyword>